<reference evidence="1 2" key="1">
    <citation type="submission" date="2019-06" db="EMBL/GenBank/DDBJ databases">
        <title>New taxonomy in bacterial strain CC-CFT640, isolated from vineyard.</title>
        <authorList>
            <person name="Lin S.-Y."/>
            <person name="Tsai C.-F."/>
            <person name="Young C.-C."/>
        </authorList>
    </citation>
    <scope>NUCLEOTIDE SEQUENCE [LARGE SCALE GENOMIC DNA]</scope>
    <source>
        <strain evidence="1 2">CC-CFT640</strain>
    </source>
</reference>
<dbReference type="AlphaFoldDB" id="A0A5C8PCY6"/>
<evidence type="ECO:0000313" key="2">
    <source>
        <dbReference type="Proteomes" id="UP000321638"/>
    </source>
</evidence>
<dbReference type="EMBL" id="VDUZ01000047">
    <property type="protein sequence ID" value="TXL71175.1"/>
    <property type="molecule type" value="Genomic_DNA"/>
</dbReference>
<proteinExistence type="predicted"/>
<sequence length="73" mass="7991">MPPLTDGSGGFLAEPREEHDLLCITATDLYTQGGFTKLIPISRLGDLTVHHLSNEYAGRMGVDEPEQEHVEPS</sequence>
<protein>
    <submittedName>
        <fullName evidence="1">Uncharacterized protein</fullName>
    </submittedName>
</protein>
<keyword evidence="2" id="KW-1185">Reference proteome</keyword>
<accession>A0A5C8PCY6</accession>
<organism evidence="1 2">
    <name type="scientific">Vineibacter terrae</name>
    <dbReference type="NCBI Taxonomy" id="2586908"/>
    <lineage>
        <taxon>Bacteria</taxon>
        <taxon>Pseudomonadati</taxon>
        <taxon>Pseudomonadota</taxon>
        <taxon>Alphaproteobacteria</taxon>
        <taxon>Hyphomicrobiales</taxon>
        <taxon>Vineibacter</taxon>
    </lineage>
</organism>
<dbReference type="RefSeq" id="WP_178133918.1">
    <property type="nucleotide sequence ID" value="NZ_VDUZ01000047.1"/>
</dbReference>
<dbReference type="Proteomes" id="UP000321638">
    <property type="component" value="Unassembled WGS sequence"/>
</dbReference>
<comment type="caution">
    <text evidence="1">The sequence shown here is derived from an EMBL/GenBank/DDBJ whole genome shotgun (WGS) entry which is preliminary data.</text>
</comment>
<gene>
    <name evidence="1" type="ORF">FHP25_31165</name>
</gene>
<evidence type="ECO:0000313" key="1">
    <source>
        <dbReference type="EMBL" id="TXL71175.1"/>
    </source>
</evidence>
<name>A0A5C8PCY6_9HYPH</name>